<proteinExistence type="predicted"/>
<gene>
    <name evidence="1" type="ORF">CLCOL_18200</name>
</gene>
<accession>A0A151ALP4</accession>
<dbReference type="STRING" id="1121305.CLCOL_18200"/>
<organism evidence="1 2">
    <name type="scientific">Clostridium colicanis DSM 13634</name>
    <dbReference type="NCBI Taxonomy" id="1121305"/>
    <lineage>
        <taxon>Bacteria</taxon>
        <taxon>Bacillati</taxon>
        <taxon>Bacillota</taxon>
        <taxon>Clostridia</taxon>
        <taxon>Eubacteriales</taxon>
        <taxon>Clostridiaceae</taxon>
        <taxon>Clostridium</taxon>
    </lineage>
</organism>
<comment type="caution">
    <text evidence="1">The sequence shown here is derived from an EMBL/GenBank/DDBJ whole genome shotgun (WGS) entry which is preliminary data.</text>
</comment>
<name>A0A151ALP4_9CLOT</name>
<sequence length="80" mass="9364">MEEIIEIDKPVKKVIFKRNTQEKTGVVVNLTKGKEYEVLSVKMPAQYEIKPSVNGVILYLIEDDNGEKNYFFSNYFEDKK</sequence>
<evidence type="ECO:0000313" key="2">
    <source>
        <dbReference type="Proteomes" id="UP000075374"/>
    </source>
</evidence>
<dbReference type="RefSeq" id="WP_061858651.1">
    <property type="nucleotide sequence ID" value="NZ_LTBB01000009.1"/>
</dbReference>
<dbReference type="PATRIC" id="fig|1121305.3.peg.1822"/>
<reference evidence="1 2" key="1">
    <citation type="submission" date="2016-02" db="EMBL/GenBank/DDBJ databases">
        <title>Genome sequence of Clostridium colicanis DSM 13634.</title>
        <authorList>
            <person name="Poehlein A."/>
            <person name="Daniel R."/>
        </authorList>
    </citation>
    <scope>NUCLEOTIDE SEQUENCE [LARGE SCALE GENOMIC DNA]</scope>
    <source>
        <strain evidence="1 2">DSM 13634</strain>
    </source>
</reference>
<evidence type="ECO:0000313" key="1">
    <source>
        <dbReference type="EMBL" id="KYH28559.1"/>
    </source>
</evidence>
<protein>
    <submittedName>
        <fullName evidence="1">Uncharacterized protein</fullName>
    </submittedName>
</protein>
<dbReference type="AlphaFoldDB" id="A0A151ALP4"/>
<dbReference type="Proteomes" id="UP000075374">
    <property type="component" value="Unassembled WGS sequence"/>
</dbReference>
<dbReference type="EMBL" id="LTBB01000009">
    <property type="protein sequence ID" value="KYH28559.1"/>
    <property type="molecule type" value="Genomic_DNA"/>
</dbReference>
<keyword evidence="2" id="KW-1185">Reference proteome</keyword>